<evidence type="ECO:0000256" key="1">
    <source>
        <dbReference type="ARBA" id="ARBA00022729"/>
    </source>
</evidence>
<feature type="signal peptide" evidence="2">
    <location>
        <begin position="1"/>
        <end position="23"/>
    </location>
</feature>
<organism evidence="4 5">
    <name type="scientific">Pseudochrobactrum asaccharolyticum</name>
    <dbReference type="NCBI Taxonomy" id="354351"/>
    <lineage>
        <taxon>Bacteria</taxon>
        <taxon>Pseudomonadati</taxon>
        <taxon>Pseudomonadota</taxon>
        <taxon>Alphaproteobacteria</taxon>
        <taxon>Hyphomicrobiales</taxon>
        <taxon>Brucellaceae</taxon>
        <taxon>Pseudochrobactrum</taxon>
    </lineage>
</organism>
<dbReference type="AlphaFoldDB" id="A0A366E5M0"/>
<evidence type="ECO:0000313" key="5">
    <source>
        <dbReference type="Proteomes" id="UP000252893"/>
    </source>
</evidence>
<dbReference type="PANTHER" id="PTHR35936:SF17">
    <property type="entry name" value="ARGININE-BINDING EXTRACELLULAR PROTEIN ARTP"/>
    <property type="match status" value="1"/>
</dbReference>
<dbReference type="PANTHER" id="PTHR35936">
    <property type="entry name" value="MEMBRANE-BOUND LYTIC MUREIN TRANSGLYCOSYLASE F"/>
    <property type="match status" value="1"/>
</dbReference>
<accession>A0A366E5M0</accession>
<dbReference type="OrthoDB" id="9807134at2"/>
<feature type="chain" id="PRO_5017073891" evidence="2">
    <location>
        <begin position="24"/>
        <end position="264"/>
    </location>
</feature>
<evidence type="ECO:0000313" key="4">
    <source>
        <dbReference type="EMBL" id="RBO97375.1"/>
    </source>
</evidence>
<feature type="domain" description="Solute-binding protein family 3/N-terminal" evidence="3">
    <location>
        <begin position="26"/>
        <end position="251"/>
    </location>
</feature>
<dbReference type="Pfam" id="PF00497">
    <property type="entry name" value="SBP_bac_3"/>
    <property type="match status" value="1"/>
</dbReference>
<keyword evidence="1 2" id="KW-0732">Signal</keyword>
<dbReference type="Proteomes" id="UP000252893">
    <property type="component" value="Unassembled WGS sequence"/>
</dbReference>
<dbReference type="InterPro" id="IPR001638">
    <property type="entry name" value="Solute-binding_3/MltF_N"/>
</dbReference>
<proteinExistence type="predicted"/>
<evidence type="ECO:0000259" key="3">
    <source>
        <dbReference type="SMART" id="SM00062"/>
    </source>
</evidence>
<dbReference type="EMBL" id="QNRH01000002">
    <property type="protein sequence ID" value="RBO97375.1"/>
    <property type="molecule type" value="Genomic_DNA"/>
</dbReference>
<name>A0A366E5M0_9HYPH</name>
<protein>
    <submittedName>
        <fullName evidence="4">Amino acid ABC transporter substrate-binding protein (PAAT family)</fullName>
    </submittedName>
</protein>
<evidence type="ECO:0000256" key="2">
    <source>
        <dbReference type="SAM" id="SignalP"/>
    </source>
</evidence>
<dbReference type="SUPFAM" id="SSF53850">
    <property type="entry name" value="Periplasmic binding protein-like II"/>
    <property type="match status" value="1"/>
</dbReference>
<dbReference type="SMART" id="SM00062">
    <property type="entry name" value="PBPb"/>
    <property type="match status" value="1"/>
</dbReference>
<reference evidence="4 5" key="1">
    <citation type="submission" date="2018-06" db="EMBL/GenBank/DDBJ databases">
        <title>Genomic Encyclopedia of Type Strains, Phase IV (KMG-IV): sequencing the most valuable type-strain genomes for metagenomic binning, comparative biology and taxonomic classification.</title>
        <authorList>
            <person name="Goeker M."/>
        </authorList>
    </citation>
    <scope>NUCLEOTIDE SEQUENCE [LARGE SCALE GENOMIC DNA]</scope>
    <source>
        <strain evidence="4 5">DSM 25619</strain>
    </source>
</reference>
<sequence length="264" mass="29066">MKALSITAAGCMLLSLLTAPSMAAEKLRIGTEGDYKPFNYVSGSGEIKGFDYDIGQAVCAEMKIECEWSTHEWSGIIPALQSGKFDVMIASMAINDERKKQVGFSKPYYFNAMHFIARKDLGIQDVSKAALEGKIIGTQSGSVAVETLREYFPDNEVKLYNSLSEAFLDMDSGRLDMVLESQMALSDWLAQDSGNCCEFVGKPFILDAAQGNAMAVRLDSGDLADRLNTALDAIMKNGTYDKIRQQYFDFDIMARPVNASAYLK</sequence>
<gene>
    <name evidence="4" type="ORF">DFR47_102157</name>
</gene>
<dbReference type="RefSeq" id="WP_113943397.1">
    <property type="nucleotide sequence ID" value="NZ_JBHEEG010000002.1"/>
</dbReference>
<comment type="caution">
    <text evidence="4">The sequence shown here is derived from an EMBL/GenBank/DDBJ whole genome shotgun (WGS) entry which is preliminary data.</text>
</comment>
<dbReference type="Gene3D" id="3.40.190.10">
    <property type="entry name" value="Periplasmic binding protein-like II"/>
    <property type="match status" value="2"/>
</dbReference>
<keyword evidence="5" id="KW-1185">Reference proteome</keyword>